<accession>A0ABV7UPZ3</accession>
<protein>
    <recommendedName>
        <fullName evidence="3">DksA C4-type domain-containing protein</fullName>
    </recommendedName>
</protein>
<proteinExistence type="predicted"/>
<evidence type="ECO:0000313" key="1">
    <source>
        <dbReference type="EMBL" id="MFC3659016.1"/>
    </source>
</evidence>
<reference evidence="2" key="1">
    <citation type="journal article" date="2019" name="Int. J. Syst. Evol. Microbiol.">
        <title>The Global Catalogue of Microorganisms (GCM) 10K type strain sequencing project: providing services to taxonomists for standard genome sequencing and annotation.</title>
        <authorList>
            <consortium name="The Broad Institute Genomics Platform"/>
            <consortium name="The Broad Institute Genome Sequencing Center for Infectious Disease"/>
            <person name="Wu L."/>
            <person name="Ma J."/>
        </authorList>
    </citation>
    <scope>NUCLEOTIDE SEQUENCE [LARGE SCALE GENOMIC DNA]</scope>
    <source>
        <strain evidence="2">KCTC 42211</strain>
    </source>
</reference>
<comment type="caution">
    <text evidence="1">The sequence shown here is derived from an EMBL/GenBank/DDBJ whole genome shotgun (WGS) entry which is preliminary data.</text>
</comment>
<dbReference type="RefSeq" id="WP_386705982.1">
    <property type="nucleotide sequence ID" value="NZ_JBHRYF010000001.1"/>
</dbReference>
<evidence type="ECO:0000313" key="2">
    <source>
        <dbReference type="Proteomes" id="UP001595724"/>
    </source>
</evidence>
<name>A0ABV7UPZ3_9GAMM</name>
<dbReference type="Proteomes" id="UP001595724">
    <property type="component" value="Unassembled WGS sequence"/>
</dbReference>
<gene>
    <name evidence="1" type="ORF">ACFOM9_02850</name>
</gene>
<sequence>MPDAMDRVQQHAADLNDDALRRHRQQQALRAGLTECERLDCREPIRPERTARGARLCDECQEEQDKRDAHFATWARRR</sequence>
<evidence type="ECO:0008006" key="3">
    <source>
        <dbReference type="Google" id="ProtNLM"/>
    </source>
</evidence>
<keyword evidence="2" id="KW-1185">Reference proteome</keyword>
<dbReference type="EMBL" id="JBHRYF010000001">
    <property type="protein sequence ID" value="MFC3659016.1"/>
    <property type="molecule type" value="Genomic_DNA"/>
</dbReference>
<organism evidence="1 2">
    <name type="scientific">Luteimonas notoginsengisoli</name>
    <dbReference type="NCBI Taxonomy" id="1578200"/>
    <lineage>
        <taxon>Bacteria</taxon>
        <taxon>Pseudomonadati</taxon>
        <taxon>Pseudomonadota</taxon>
        <taxon>Gammaproteobacteria</taxon>
        <taxon>Lysobacterales</taxon>
        <taxon>Lysobacteraceae</taxon>
        <taxon>Luteimonas</taxon>
    </lineage>
</organism>